<evidence type="ECO:0000313" key="8">
    <source>
        <dbReference type="Proteomes" id="UP000296706"/>
    </source>
</evidence>
<dbReference type="GO" id="GO:0019843">
    <property type="term" value="F:rRNA binding"/>
    <property type="evidence" value="ECO:0007669"/>
    <property type="project" value="UniProtKB-UniRule"/>
</dbReference>
<dbReference type="AlphaFoldDB" id="A0A4D6H9B3"/>
<dbReference type="PANTHER" id="PTHR11620">
    <property type="entry name" value="60S RIBOSOMAL PROTEIN L23A"/>
    <property type="match status" value="1"/>
</dbReference>
<keyword evidence="4 6" id="KW-0689">Ribosomal protein</keyword>
<comment type="subunit">
    <text evidence="6">Part of the 50S ribosomal subunit. Contacts protein L29.</text>
</comment>
<reference evidence="7 8" key="1">
    <citation type="journal article" date="2019" name="Nat. Commun.">
        <title>A new type of DNA phosphorothioation-based antiviral system in archaea.</title>
        <authorList>
            <person name="Xiong L."/>
            <person name="Liu S."/>
            <person name="Chen S."/>
            <person name="Xiao Y."/>
            <person name="Zhu B."/>
            <person name="Gao Y."/>
            <person name="Zhang Y."/>
            <person name="Chen B."/>
            <person name="Luo J."/>
            <person name="Deng Z."/>
            <person name="Chen X."/>
            <person name="Wang L."/>
            <person name="Chen S."/>
        </authorList>
    </citation>
    <scope>NUCLEOTIDE SEQUENCE [LARGE SCALE GENOMIC DNA]</scope>
    <source>
        <strain evidence="7 8">CBA1105</strain>
    </source>
</reference>
<dbReference type="Gene3D" id="3.30.70.330">
    <property type="match status" value="1"/>
</dbReference>
<accession>A0A4D6H9B3</accession>
<evidence type="ECO:0000256" key="2">
    <source>
        <dbReference type="ARBA" id="ARBA00022730"/>
    </source>
</evidence>
<dbReference type="GO" id="GO:0005840">
    <property type="term" value="C:ribosome"/>
    <property type="evidence" value="ECO:0007669"/>
    <property type="project" value="UniProtKB-UniRule"/>
</dbReference>
<dbReference type="NCBIfam" id="NF011118">
    <property type="entry name" value="PRK14548.1"/>
    <property type="match status" value="1"/>
</dbReference>
<dbReference type="OrthoDB" id="7751at2157"/>
<sequence length="86" mass="9636">MSLHDVIKHPHVTEKTMDKMDFQNKLQFIVDIDATKPEIAEAIETQFDVEIVNVTAMVTMDGNKKAEVTLSESDDAQEVASRIGVF</sequence>
<dbReference type="STRING" id="1457250.GCA_000755225_02316"/>
<name>A0A4D6H9B3_9EURY</name>
<dbReference type="SUPFAM" id="SSF54189">
    <property type="entry name" value="Ribosomal proteins S24e, L23 and L15e"/>
    <property type="match status" value="1"/>
</dbReference>
<dbReference type="NCBIfam" id="TIGR03636">
    <property type="entry name" value="uL23_arch"/>
    <property type="match status" value="1"/>
</dbReference>
<evidence type="ECO:0000256" key="5">
    <source>
        <dbReference type="ARBA" id="ARBA00023274"/>
    </source>
</evidence>
<comment type="function">
    <text evidence="6">Binds to 23S rRNA. One of the proteins that surrounds the polypeptide exit tunnel on the outside of the ribosome.</text>
</comment>
<dbReference type="Pfam" id="PF00276">
    <property type="entry name" value="Ribosomal_L23"/>
    <property type="match status" value="1"/>
</dbReference>
<evidence type="ECO:0000313" key="7">
    <source>
        <dbReference type="EMBL" id="QCC49728.1"/>
    </source>
</evidence>
<keyword evidence="3 6" id="KW-0694">RNA-binding</keyword>
<dbReference type="Proteomes" id="UP000296706">
    <property type="component" value="Chromosome"/>
</dbReference>
<dbReference type="HAMAP" id="MF_01369_A">
    <property type="entry name" value="Ribosomal_uL23_A"/>
    <property type="match status" value="1"/>
</dbReference>
<evidence type="ECO:0000256" key="6">
    <source>
        <dbReference type="HAMAP-Rule" id="MF_01369"/>
    </source>
</evidence>
<dbReference type="GO" id="GO:0003735">
    <property type="term" value="F:structural constituent of ribosome"/>
    <property type="evidence" value="ECO:0007669"/>
    <property type="project" value="UniProtKB-UniRule"/>
</dbReference>
<protein>
    <recommendedName>
        <fullName evidence="6">Large ribosomal subunit protein uL23</fullName>
    </recommendedName>
</protein>
<keyword evidence="8" id="KW-1185">Reference proteome</keyword>
<evidence type="ECO:0000256" key="1">
    <source>
        <dbReference type="ARBA" id="ARBA00006700"/>
    </source>
</evidence>
<dbReference type="GeneID" id="39846232"/>
<keyword evidence="2 6" id="KW-0699">rRNA-binding</keyword>
<dbReference type="FunFam" id="3.30.70.330:FF:000532">
    <property type="entry name" value="50S ribosomal protein L23"/>
    <property type="match status" value="1"/>
</dbReference>
<dbReference type="RefSeq" id="WP_049993175.1">
    <property type="nucleotide sequence ID" value="NZ_CP031310.1"/>
</dbReference>
<proteinExistence type="inferred from homology"/>
<evidence type="ECO:0000256" key="3">
    <source>
        <dbReference type="ARBA" id="ARBA00022884"/>
    </source>
</evidence>
<dbReference type="InterPro" id="IPR013025">
    <property type="entry name" value="Ribosomal_uL23-like"/>
</dbReference>
<dbReference type="KEGG" id="hsn:DV733_00135"/>
<gene>
    <name evidence="6" type="primary">rpl23</name>
    <name evidence="7" type="ORF">DV733_00135</name>
</gene>
<dbReference type="InterPro" id="IPR012678">
    <property type="entry name" value="Ribosomal_uL23/eL15/eS24_sf"/>
</dbReference>
<dbReference type="GO" id="GO:1990904">
    <property type="term" value="C:ribonucleoprotein complex"/>
    <property type="evidence" value="ECO:0007669"/>
    <property type="project" value="UniProtKB-KW"/>
</dbReference>
<evidence type="ECO:0000256" key="4">
    <source>
        <dbReference type="ARBA" id="ARBA00022980"/>
    </source>
</evidence>
<dbReference type="InterPro" id="IPR019985">
    <property type="entry name" value="Ribosomal_uL23"/>
</dbReference>
<keyword evidence="5 6" id="KW-0687">Ribonucleoprotein</keyword>
<organism evidence="7 8">
    <name type="scientific">Halapricum salinum</name>
    <dbReference type="NCBI Taxonomy" id="1457250"/>
    <lineage>
        <taxon>Archaea</taxon>
        <taxon>Methanobacteriati</taxon>
        <taxon>Methanobacteriota</taxon>
        <taxon>Stenosarchaea group</taxon>
        <taxon>Halobacteria</taxon>
        <taxon>Halobacteriales</taxon>
        <taxon>Haloarculaceae</taxon>
        <taxon>Halapricum</taxon>
    </lineage>
</organism>
<dbReference type="GO" id="GO:0006412">
    <property type="term" value="P:translation"/>
    <property type="evidence" value="ECO:0007669"/>
    <property type="project" value="UniProtKB-UniRule"/>
</dbReference>
<dbReference type="InterPro" id="IPR012677">
    <property type="entry name" value="Nucleotide-bd_a/b_plait_sf"/>
</dbReference>
<comment type="similarity">
    <text evidence="1 6">Belongs to the universal ribosomal protein uL23 family.</text>
</comment>
<dbReference type="EMBL" id="CP031310">
    <property type="protein sequence ID" value="QCC49728.1"/>
    <property type="molecule type" value="Genomic_DNA"/>
</dbReference>